<dbReference type="Proteomes" id="UP000708208">
    <property type="component" value="Unassembled WGS sequence"/>
</dbReference>
<sequence>KLNSDNWSRHKKVRSRHDIEL</sequence>
<organism evidence="2 3">
    <name type="scientific">Allacma fusca</name>
    <dbReference type="NCBI Taxonomy" id="39272"/>
    <lineage>
        <taxon>Eukaryota</taxon>
        <taxon>Metazoa</taxon>
        <taxon>Ecdysozoa</taxon>
        <taxon>Arthropoda</taxon>
        <taxon>Hexapoda</taxon>
        <taxon>Collembola</taxon>
        <taxon>Symphypleona</taxon>
        <taxon>Sminthuridae</taxon>
        <taxon>Allacma</taxon>
    </lineage>
</organism>
<comment type="caution">
    <text evidence="2">The sequence shown here is derived from an EMBL/GenBank/DDBJ whole genome shotgun (WGS) entry which is preliminary data.</text>
</comment>
<keyword evidence="3" id="KW-1185">Reference proteome</keyword>
<accession>A0A8J2NJL8</accession>
<reference evidence="2" key="1">
    <citation type="submission" date="2021-06" db="EMBL/GenBank/DDBJ databases">
        <authorList>
            <person name="Hodson N. C."/>
            <person name="Mongue J. A."/>
            <person name="Jaron S. K."/>
        </authorList>
    </citation>
    <scope>NUCLEOTIDE SEQUENCE</scope>
</reference>
<protein>
    <submittedName>
        <fullName evidence="2">Uncharacterized protein</fullName>
    </submittedName>
</protein>
<evidence type="ECO:0000313" key="2">
    <source>
        <dbReference type="EMBL" id="CAG7667410.1"/>
    </source>
</evidence>
<feature type="region of interest" description="Disordered" evidence="1">
    <location>
        <begin position="1"/>
        <end position="21"/>
    </location>
</feature>
<dbReference type="EMBL" id="CAJVCH010009846">
    <property type="protein sequence ID" value="CAG7667410.1"/>
    <property type="molecule type" value="Genomic_DNA"/>
</dbReference>
<feature type="non-terminal residue" evidence="2">
    <location>
        <position position="1"/>
    </location>
</feature>
<proteinExistence type="predicted"/>
<gene>
    <name evidence="2" type="ORF">AFUS01_LOCUS1761</name>
</gene>
<evidence type="ECO:0000313" key="3">
    <source>
        <dbReference type="Proteomes" id="UP000708208"/>
    </source>
</evidence>
<name>A0A8J2NJL8_9HEXA</name>
<evidence type="ECO:0000256" key="1">
    <source>
        <dbReference type="SAM" id="MobiDB-lite"/>
    </source>
</evidence>
<dbReference type="AlphaFoldDB" id="A0A8J2NJL8"/>